<evidence type="ECO:0000313" key="2">
    <source>
        <dbReference type="Proteomes" id="UP001144612"/>
    </source>
</evidence>
<gene>
    <name evidence="1" type="ORF">OW729_12940</name>
</gene>
<comment type="caution">
    <text evidence="1">The sequence shown here is derived from an EMBL/GenBank/DDBJ whole genome shotgun (WGS) entry which is preliminary data.</text>
</comment>
<organism evidence="1 2">
    <name type="scientific">Clostridium brassicae</name>
    <dbReference type="NCBI Taxonomy" id="2999072"/>
    <lineage>
        <taxon>Bacteria</taxon>
        <taxon>Bacillati</taxon>
        <taxon>Bacillota</taxon>
        <taxon>Clostridia</taxon>
        <taxon>Eubacteriales</taxon>
        <taxon>Clostridiaceae</taxon>
        <taxon>Clostridium</taxon>
    </lineage>
</organism>
<keyword evidence="2" id="KW-1185">Reference proteome</keyword>
<protein>
    <submittedName>
        <fullName evidence="1">Stage III sporulation protein AH</fullName>
    </submittedName>
</protein>
<dbReference type="RefSeq" id="WP_268061944.1">
    <property type="nucleotide sequence ID" value="NZ_JAPQFJ010000013.1"/>
</dbReference>
<dbReference type="EMBL" id="JAPQFJ010000013">
    <property type="protein sequence ID" value="MCY6959518.1"/>
    <property type="molecule type" value="Genomic_DNA"/>
</dbReference>
<dbReference type="Proteomes" id="UP001144612">
    <property type="component" value="Unassembled WGS sequence"/>
</dbReference>
<proteinExistence type="predicted"/>
<name>A0ABT4DB35_9CLOT</name>
<reference evidence="1" key="1">
    <citation type="submission" date="2022-12" db="EMBL/GenBank/DDBJ databases">
        <title>Clostridium sp. nov., isolated from industrial wastewater.</title>
        <authorList>
            <person name="Jiayan W."/>
        </authorList>
    </citation>
    <scope>NUCLEOTIDE SEQUENCE</scope>
    <source>
        <strain evidence="1">ZC22-4</strain>
    </source>
</reference>
<evidence type="ECO:0000313" key="1">
    <source>
        <dbReference type="EMBL" id="MCY6959518.1"/>
    </source>
</evidence>
<accession>A0ABT4DB35</accession>
<sequence length="146" mass="17037">MFIQTNPKNKAYYNLLDIAFDVCDTFILVIRKDMDCNQSVFNIINMLQDSLIEMKEESEWVGTELLGQTAYVYYYKTNDNAKKIIKSISNSLYEWTQPNFPEDLSFIKNGEAWLINTAHEYEGYLLTEDPILINRLKSIDGLNLVE</sequence>